<organism evidence="2 3">
    <name type="scientific">Liparis tanakae</name>
    <name type="common">Tanaka's snailfish</name>
    <dbReference type="NCBI Taxonomy" id="230148"/>
    <lineage>
        <taxon>Eukaryota</taxon>
        <taxon>Metazoa</taxon>
        <taxon>Chordata</taxon>
        <taxon>Craniata</taxon>
        <taxon>Vertebrata</taxon>
        <taxon>Euteleostomi</taxon>
        <taxon>Actinopterygii</taxon>
        <taxon>Neopterygii</taxon>
        <taxon>Teleostei</taxon>
        <taxon>Neoteleostei</taxon>
        <taxon>Acanthomorphata</taxon>
        <taxon>Eupercaria</taxon>
        <taxon>Perciformes</taxon>
        <taxon>Cottioidei</taxon>
        <taxon>Cottales</taxon>
        <taxon>Liparidae</taxon>
        <taxon>Liparis</taxon>
    </lineage>
</organism>
<name>A0A4Z2HEL3_9TELE</name>
<evidence type="ECO:0000313" key="2">
    <source>
        <dbReference type="EMBL" id="TNN63222.1"/>
    </source>
</evidence>
<evidence type="ECO:0000313" key="3">
    <source>
        <dbReference type="Proteomes" id="UP000314294"/>
    </source>
</evidence>
<evidence type="ECO:0000256" key="1">
    <source>
        <dbReference type="SAM" id="MobiDB-lite"/>
    </source>
</evidence>
<protein>
    <submittedName>
        <fullName evidence="2">Uncharacterized protein</fullName>
    </submittedName>
</protein>
<feature type="region of interest" description="Disordered" evidence="1">
    <location>
        <begin position="1"/>
        <end position="48"/>
    </location>
</feature>
<comment type="caution">
    <text evidence="2">The sequence shown here is derived from an EMBL/GenBank/DDBJ whole genome shotgun (WGS) entry which is preliminary data.</text>
</comment>
<proteinExistence type="predicted"/>
<accession>A0A4Z2HEL3</accession>
<sequence length="93" mass="10044">MDSKDPSILPSSRWRIDRSAKVRENVRAPPGDFPPPSSRHAAGRIGEKNATDHTCVSVRSYPAPVMVSVLLTARLTTSDTSTLPMADGLRSLS</sequence>
<feature type="compositionally biased region" description="Basic and acidic residues" evidence="1">
    <location>
        <begin position="14"/>
        <end position="26"/>
    </location>
</feature>
<keyword evidence="3" id="KW-1185">Reference proteome</keyword>
<dbReference type="Proteomes" id="UP000314294">
    <property type="component" value="Unassembled WGS sequence"/>
</dbReference>
<reference evidence="2 3" key="1">
    <citation type="submission" date="2019-03" db="EMBL/GenBank/DDBJ databases">
        <title>First draft genome of Liparis tanakae, snailfish: a comprehensive survey of snailfish specific genes.</title>
        <authorList>
            <person name="Kim W."/>
            <person name="Song I."/>
            <person name="Jeong J.-H."/>
            <person name="Kim D."/>
            <person name="Kim S."/>
            <person name="Ryu S."/>
            <person name="Song J.Y."/>
            <person name="Lee S.K."/>
        </authorList>
    </citation>
    <scope>NUCLEOTIDE SEQUENCE [LARGE SCALE GENOMIC DNA]</scope>
    <source>
        <tissue evidence="2">Muscle</tissue>
    </source>
</reference>
<dbReference type="AlphaFoldDB" id="A0A4Z2HEL3"/>
<gene>
    <name evidence="2" type="ORF">EYF80_026565</name>
</gene>
<dbReference type="EMBL" id="SRLO01000278">
    <property type="protein sequence ID" value="TNN63222.1"/>
    <property type="molecule type" value="Genomic_DNA"/>
</dbReference>